<dbReference type="InterPro" id="IPR003347">
    <property type="entry name" value="JmjC_dom"/>
</dbReference>
<feature type="compositionally biased region" description="Low complexity" evidence="3">
    <location>
        <begin position="980"/>
        <end position="989"/>
    </location>
</feature>
<dbReference type="InterPro" id="IPR004198">
    <property type="entry name" value="Znf_C5HC2"/>
</dbReference>
<feature type="domain" description="JmjC" evidence="6">
    <location>
        <begin position="1525"/>
        <end position="1684"/>
    </location>
</feature>
<feature type="compositionally biased region" description="Low complexity" evidence="3">
    <location>
        <begin position="327"/>
        <end position="358"/>
    </location>
</feature>
<feature type="region of interest" description="Disordered" evidence="3">
    <location>
        <begin position="663"/>
        <end position="748"/>
    </location>
</feature>
<feature type="region of interest" description="Disordered" evidence="3">
    <location>
        <begin position="1058"/>
        <end position="1090"/>
    </location>
</feature>
<feature type="region of interest" description="Disordered" evidence="3">
    <location>
        <begin position="148"/>
        <end position="169"/>
    </location>
</feature>
<dbReference type="InterPro" id="IPR003349">
    <property type="entry name" value="JmjN"/>
</dbReference>
<feature type="compositionally biased region" description="Low complexity" evidence="3">
    <location>
        <begin position="467"/>
        <end position="485"/>
    </location>
</feature>
<feature type="region of interest" description="Disordered" evidence="3">
    <location>
        <begin position="306"/>
        <end position="494"/>
    </location>
</feature>
<dbReference type="Pfam" id="PF02375">
    <property type="entry name" value="JmjN"/>
    <property type="match status" value="1"/>
</dbReference>
<feature type="compositionally biased region" description="Low complexity" evidence="3">
    <location>
        <begin position="727"/>
        <end position="748"/>
    </location>
</feature>
<dbReference type="InterPro" id="IPR001606">
    <property type="entry name" value="ARID_dom"/>
</dbReference>
<feature type="compositionally biased region" description="Basic and acidic residues" evidence="3">
    <location>
        <begin position="227"/>
        <end position="239"/>
    </location>
</feature>
<feature type="compositionally biased region" description="Polar residues" evidence="3">
    <location>
        <begin position="938"/>
        <end position="979"/>
    </location>
</feature>
<dbReference type="SMART" id="SM01014">
    <property type="entry name" value="ARID"/>
    <property type="match status" value="1"/>
</dbReference>
<dbReference type="SUPFAM" id="SSF46774">
    <property type="entry name" value="ARID-like"/>
    <property type="match status" value="1"/>
</dbReference>
<feature type="domain" description="JmjN" evidence="5">
    <location>
        <begin position="1271"/>
        <end position="1312"/>
    </location>
</feature>
<feature type="compositionally biased region" description="Low complexity" evidence="3">
    <location>
        <begin position="1153"/>
        <end position="1164"/>
    </location>
</feature>
<dbReference type="Gene3D" id="1.10.150.60">
    <property type="entry name" value="ARID DNA-binding domain"/>
    <property type="match status" value="1"/>
</dbReference>
<dbReference type="SMART" id="SM00501">
    <property type="entry name" value="BRIGHT"/>
    <property type="match status" value="1"/>
</dbReference>
<dbReference type="PANTHER" id="PTHR10694">
    <property type="entry name" value="LYSINE-SPECIFIC DEMETHYLASE"/>
    <property type="match status" value="1"/>
</dbReference>
<feature type="compositionally biased region" description="Polar residues" evidence="3">
    <location>
        <begin position="663"/>
        <end position="675"/>
    </location>
</feature>
<evidence type="ECO:0000259" key="6">
    <source>
        <dbReference type="PROSITE" id="PS51184"/>
    </source>
</evidence>
<dbReference type="PROSITE" id="PS51183">
    <property type="entry name" value="JMJN"/>
    <property type="match status" value="1"/>
</dbReference>
<feature type="region of interest" description="Disordered" evidence="3">
    <location>
        <begin position="186"/>
        <end position="271"/>
    </location>
</feature>
<feature type="compositionally biased region" description="Low complexity" evidence="3">
    <location>
        <begin position="704"/>
        <end position="718"/>
    </location>
</feature>
<dbReference type="PROSITE" id="PS51184">
    <property type="entry name" value="JMJC"/>
    <property type="match status" value="1"/>
</dbReference>
<feature type="compositionally biased region" description="Polar residues" evidence="3">
    <location>
        <begin position="1213"/>
        <end position="1225"/>
    </location>
</feature>
<feature type="compositionally biased region" description="Basic and acidic residues" evidence="3">
    <location>
        <begin position="521"/>
        <end position="540"/>
    </location>
</feature>
<dbReference type="Pfam" id="PF02928">
    <property type="entry name" value="zf-C5HC2"/>
    <property type="match status" value="1"/>
</dbReference>
<feature type="compositionally biased region" description="Basic residues" evidence="3">
    <location>
        <begin position="201"/>
        <end position="211"/>
    </location>
</feature>
<gene>
    <name evidence="7" type="ORF">PEVE_00038733</name>
</gene>
<dbReference type="Proteomes" id="UP001159427">
    <property type="component" value="Unassembled WGS sequence"/>
</dbReference>
<evidence type="ECO:0000259" key="4">
    <source>
        <dbReference type="PROSITE" id="PS51011"/>
    </source>
</evidence>
<feature type="compositionally biased region" description="Basic and acidic residues" evidence="3">
    <location>
        <begin position="384"/>
        <end position="393"/>
    </location>
</feature>
<feature type="compositionally biased region" description="Polar residues" evidence="3">
    <location>
        <begin position="1233"/>
        <end position="1250"/>
    </location>
</feature>
<protein>
    <submittedName>
        <fullName evidence="7">Uncharacterized protein</fullName>
    </submittedName>
</protein>
<keyword evidence="8" id="KW-1185">Reference proteome</keyword>
<feature type="region of interest" description="Disordered" evidence="3">
    <location>
        <begin position="507"/>
        <end position="549"/>
    </location>
</feature>
<accession>A0ABN8MQC8</accession>
<dbReference type="CDD" id="cd16870">
    <property type="entry name" value="ARID_JARD2"/>
    <property type="match status" value="1"/>
</dbReference>
<name>A0ABN8MQC8_9CNID</name>
<evidence type="ECO:0000313" key="7">
    <source>
        <dbReference type="EMBL" id="CAH3030933.1"/>
    </source>
</evidence>
<keyword evidence="1" id="KW-0479">Metal-binding</keyword>
<dbReference type="SUPFAM" id="SSF51197">
    <property type="entry name" value="Clavaminate synthase-like"/>
    <property type="match status" value="1"/>
</dbReference>
<dbReference type="SMART" id="SM00558">
    <property type="entry name" value="JmjC"/>
    <property type="match status" value="1"/>
</dbReference>
<comment type="caution">
    <text evidence="7">The sequence shown here is derived from an EMBL/GenBank/DDBJ whole genome shotgun (WGS) entry which is preliminary data.</text>
</comment>
<feature type="compositionally biased region" description="Basic and acidic residues" evidence="3">
    <location>
        <begin position="186"/>
        <end position="200"/>
    </location>
</feature>
<organism evidence="7 8">
    <name type="scientific">Porites evermanni</name>
    <dbReference type="NCBI Taxonomy" id="104178"/>
    <lineage>
        <taxon>Eukaryota</taxon>
        <taxon>Metazoa</taxon>
        <taxon>Cnidaria</taxon>
        <taxon>Anthozoa</taxon>
        <taxon>Hexacorallia</taxon>
        <taxon>Scleractinia</taxon>
        <taxon>Fungiina</taxon>
        <taxon>Poritidae</taxon>
        <taxon>Porites</taxon>
    </lineage>
</organism>
<feature type="region of interest" description="Disordered" evidence="3">
    <location>
        <begin position="1194"/>
        <end position="1258"/>
    </location>
</feature>
<dbReference type="SMART" id="SM00545">
    <property type="entry name" value="JmjN"/>
    <property type="match status" value="1"/>
</dbReference>
<dbReference type="Pfam" id="PF02373">
    <property type="entry name" value="JmjC"/>
    <property type="match status" value="1"/>
</dbReference>
<reference evidence="7 8" key="1">
    <citation type="submission" date="2022-05" db="EMBL/GenBank/DDBJ databases">
        <authorList>
            <consortium name="Genoscope - CEA"/>
            <person name="William W."/>
        </authorList>
    </citation>
    <scope>NUCLEOTIDE SEQUENCE [LARGE SCALE GENOMIC DNA]</scope>
</reference>
<feature type="region of interest" description="Disordered" evidence="3">
    <location>
        <begin position="938"/>
        <end position="990"/>
    </location>
</feature>
<feature type="compositionally biased region" description="Polar residues" evidence="3">
    <location>
        <begin position="1062"/>
        <end position="1089"/>
    </location>
</feature>
<evidence type="ECO:0000256" key="1">
    <source>
        <dbReference type="ARBA" id="ARBA00022723"/>
    </source>
</evidence>
<dbReference type="EMBL" id="CALNXI010000666">
    <property type="protein sequence ID" value="CAH3030933.1"/>
    <property type="molecule type" value="Genomic_DNA"/>
</dbReference>
<evidence type="ECO:0000259" key="5">
    <source>
        <dbReference type="PROSITE" id="PS51183"/>
    </source>
</evidence>
<evidence type="ECO:0000256" key="3">
    <source>
        <dbReference type="SAM" id="MobiDB-lite"/>
    </source>
</evidence>
<keyword evidence="2" id="KW-0408">Iron</keyword>
<dbReference type="PROSITE" id="PS51011">
    <property type="entry name" value="ARID"/>
    <property type="match status" value="1"/>
</dbReference>
<feature type="compositionally biased region" description="Polar residues" evidence="3">
    <location>
        <begin position="408"/>
        <end position="433"/>
    </location>
</feature>
<proteinExistence type="predicted"/>
<dbReference type="InterPro" id="IPR036431">
    <property type="entry name" value="ARID_dom_sf"/>
</dbReference>
<evidence type="ECO:0000256" key="2">
    <source>
        <dbReference type="ARBA" id="ARBA00023004"/>
    </source>
</evidence>
<feature type="compositionally biased region" description="Polar residues" evidence="3">
    <location>
        <begin position="1195"/>
        <end position="1205"/>
    </location>
</feature>
<dbReference type="Pfam" id="PF01388">
    <property type="entry name" value="ARID"/>
    <property type="match status" value="1"/>
</dbReference>
<dbReference type="Gene3D" id="2.60.120.650">
    <property type="entry name" value="Cupin"/>
    <property type="match status" value="1"/>
</dbReference>
<feature type="region of interest" description="Disordered" evidence="3">
    <location>
        <begin position="1148"/>
        <end position="1177"/>
    </location>
</feature>
<dbReference type="PANTHER" id="PTHR10694:SF33">
    <property type="entry name" value="LYSINE-SPECIFIC DEMETHYLASE 5"/>
    <property type="match status" value="1"/>
</dbReference>
<sequence>MAGERPRRRITQPCLEYNGGLLHKEEVMLRKALYASLVDSKKPSPNKLSCSSHSVCETVGDNGSQDVTSVTCSGDKKSNKQCSTFEECDNWNDTSESGQFITEKIIDSEMQKKIKEPSKLLNYVIKKKKEKRTNPKTLFRTVSSTKLAGRGEGSLSSQNGRAKKRRRQRGALAVFVAMNKSAGRKMSREHFLEADKDLSKSKRKRRRKRREVKTQIFNEGDTESEELPLKKSKSEENKAACRVVQAQRKFAKSHPMSPTSTRSHEKRNMLSSTCTTRAKTEDFLTFLCLRNHPVLPKELERFNNPCLPMSPLSDEEENNNSLPPSPTHSQSSMSNSSNLSSTMHKSFSDSPVPSVDSPATGEGPSWESGVVRMYADGPKGLAGKGKESKKYDELLPSDDPDDPREFTKSVTPPLSFRVSSRPTNCSVYKTGNKQLPRPIPKPFAVKPSITSLSMSKTALYPTDTKSTGDAGSSSSPLSHLSESANSPPPPPLLYIPAAAQRVTHLHEPPILQRFPSTSPSREQESDGGSELRRLSVDRNDGPPPLKRFPPVVLEHENSEKDFEAVKSSTDMPFLTQKGSSDFRPVLSRSLNGHELQAISSAALTTSGKSSSSLCDLTKISQMEKEVDGTTSRWRNREMPLLRRHSSATEGTVCFEELVKFPGTSRTINSSSSPPQLQRVPAMKDAGKHTRLSPLETADVDGLPGTSAGSFDSSSTSHESSSRVIGTSGSRLDSSDGRLGSSGSPLPASIGLLETSHRRPEVFHPENSASRLVGFDGLLSSNLSSHPPRLVRHPTSRPSFLETNLNVTSLQNDTVSPGIANQRQASPLAFPTNRRSAQSFQESHYSRSIPIAETLPVTARQSPVFASGKDRYKSTYVFATRQTFLQPENEPSPVKVSSLFLPGKNYVGLTPVHGSVHSMRHLQSISDLNQSDERRFSPRSIQNHYSGPRSHQSHVNLNNTNAGLSSANKHFNTSEGSTRIPSPRSDLLSRLSHEPLNGSCVSRVNDLSSESSSFRNRPMAIRSNIPHLLNTPECFPPAWSHLESPYSLPSVASRNTPPKPYTLSVNLPSPFSSDHTDAQSAESRSNSNTPVLEGYSLAQVRTSDQQQVRVIERTERYSGAAENYRNYDLPNAFQNANVPHSVRANNIFNESGCSDTSVSDRSVSRPYLNDQRTGDANMENSCPLLQRVEIPAKATFSKSNNLSRGTPSPVARQTELQAHTPSSKSPNFKGKKNSLITDSNKPCKSPKTTGTDIPGSKQKTAICPSLGKARDSPTFYPTEEEFKDPAAYIKIIRHEAEKFGVCVIVPPESWKPEFQISDNLRFVSECQLIHRLQERWGPVEEEMACIRKHLDQQSISLEPMPQIGGLELDLPHFSRVVKQFGGLQKVIDSRKWARVTEILKIPRAAQDRIGKLQDIYCKYLLSYDLLPQDDKAELLRQVHLERERKVDCEQGTDTWSVKGRNFSLVPFQRLARNVQGHFFKNSPSANDVEKEFWKVVNDRETYVSVHRGTLDTNQEHSCFPTDKGDPYSKIGWNLNVLPHLPCSVLKHVGLLQDVTIPWLQFDMLFSVKPWQTHPLALYTVDYLHSGAEKIWYSIPVGERKNLASFYGHDVESAGTSLADKMVSPSSLSDGGVAVTRVVQKVGHFVIVFPEAYYSSVSCGYSVSEAVAFAPSDWLLFGCKRYKDLRESSWWSDFNYDGLLLGMAEELNDETQEVVQCLLAELKKIRDEEKFYMTRLLELGLVETVDKKIITSGSPSGKKGKKSLTSWTQADSSCVLYCEECDRVCYLSAVIGEDEPQVLCLKHAVQYITDNASPKGFKIMSRYDTDQLDELVNKVEDKLKNLEH</sequence>
<feature type="domain" description="ARID" evidence="4">
    <location>
        <begin position="1335"/>
        <end position="1427"/>
    </location>
</feature>
<evidence type="ECO:0000313" key="8">
    <source>
        <dbReference type="Proteomes" id="UP001159427"/>
    </source>
</evidence>